<name>A0AAE1UHT7_9EUCA</name>
<accession>A0AAE1UHT7</accession>
<evidence type="ECO:0000313" key="2">
    <source>
        <dbReference type="Proteomes" id="UP001292094"/>
    </source>
</evidence>
<organism evidence="1 2">
    <name type="scientific">Petrolisthes manimaculis</name>
    <dbReference type="NCBI Taxonomy" id="1843537"/>
    <lineage>
        <taxon>Eukaryota</taxon>
        <taxon>Metazoa</taxon>
        <taxon>Ecdysozoa</taxon>
        <taxon>Arthropoda</taxon>
        <taxon>Crustacea</taxon>
        <taxon>Multicrustacea</taxon>
        <taxon>Malacostraca</taxon>
        <taxon>Eumalacostraca</taxon>
        <taxon>Eucarida</taxon>
        <taxon>Decapoda</taxon>
        <taxon>Pleocyemata</taxon>
        <taxon>Anomura</taxon>
        <taxon>Galatheoidea</taxon>
        <taxon>Porcellanidae</taxon>
        <taxon>Petrolisthes</taxon>
    </lineage>
</organism>
<gene>
    <name evidence="1" type="ORF">Pmani_009981</name>
</gene>
<proteinExistence type="predicted"/>
<reference evidence="1" key="1">
    <citation type="submission" date="2023-11" db="EMBL/GenBank/DDBJ databases">
        <title>Genome assemblies of two species of porcelain crab, Petrolisthes cinctipes and Petrolisthes manimaculis (Anomura: Porcellanidae).</title>
        <authorList>
            <person name="Angst P."/>
        </authorList>
    </citation>
    <scope>NUCLEOTIDE SEQUENCE</scope>
    <source>
        <strain evidence="1">PB745_02</strain>
        <tissue evidence="1">Gill</tissue>
    </source>
</reference>
<dbReference type="Proteomes" id="UP001292094">
    <property type="component" value="Unassembled WGS sequence"/>
</dbReference>
<evidence type="ECO:0000313" key="1">
    <source>
        <dbReference type="EMBL" id="KAK4319054.1"/>
    </source>
</evidence>
<keyword evidence="2" id="KW-1185">Reference proteome</keyword>
<dbReference type="EMBL" id="JAWZYT010000784">
    <property type="protein sequence ID" value="KAK4319054.1"/>
    <property type="molecule type" value="Genomic_DNA"/>
</dbReference>
<protein>
    <submittedName>
        <fullName evidence="1">Uncharacterized protein</fullName>
    </submittedName>
</protein>
<sequence length="99" mass="10976">MLTVCIVYEVCRDGDCVYNIVGAGLASEKVSGTAPVYNLVHVTSQPVGRPESREMHWLLEMWLNWLPHTRSLPPPLSHPPTQLCIPSLDLPILTSSLIN</sequence>
<comment type="caution">
    <text evidence="1">The sequence shown here is derived from an EMBL/GenBank/DDBJ whole genome shotgun (WGS) entry which is preliminary data.</text>
</comment>
<dbReference type="AlphaFoldDB" id="A0AAE1UHT7"/>